<keyword evidence="2" id="KW-1185">Reference proteome</keyword>
<evidence type="ECO:0000313" key="2">
    <source>
        <dbReference type="Proteomes" id="UP000541421"/>
    </source>
</evidence>
<sequence length="104" mass="12406">MDNEEAFKSELDMPLEYQAHQAKKWGMTLEEWQEDMRATEEIVRRDFEMIRNPPPPDRAEIEELIHDLRTKPGYFNFYSRLQGDPNLTVEQYIAMLEADLAELE</sequence>
<dbReference type="EMBL" id="JABGBO010000013">
    <property type="protein sequence ID" value="NOL50531.1"/>
    <property type="molecule type" value="Genomic_DNA"/>
</dbReference>
<gene>
    <name evidence="1" type="ORF">HKX40_10365</name>
</gene>
<dbReference type="AlphaFoldDB" id="A0A7Y4LE45"/>
<protein>
    <submittedName>
        <fullName evidence="1">Uncharacterized protein</fullName>
    </submittedName>
</protein>
<evidence type="ECO:0000313" key="1">
    <source>
        <dbReference type="EMBL" id="NOL50531.1"/>
    </source>
</evidence>
<accession>A0A7Y4LE45</accession>
<reference evidence="1 2" key="1">
    <citation type="submission" date="2020-05" db="EMBL/GenBank/DDBJ databases">
        <authorList>
            <person name="Niu N."/>
        </authorList>
    </citation>
    <scope>NUCLEOTIDE SEQUENCE [LARGE SCALE GENOMIC DNA]</scope>
    <source>
        <strain evidence="1 2">LMG10982</strain>
    </source>
</reference>
<comment type="caution">
    <text evidence="1">The sequence shown here is derived from an EMBL/GenBank/DDBJ whole genome shotgun (WGS) entry which is preliminary data.</text>
</comment>
<dbReference type="Proteomes" id="UP000541421">
    <property type="component" value="Unassembled WGS sequence"/>
</dbReference>
<dbReference type="RefSeq" id="WP_171589514.1">
    <property type="nucleotide sequence ID" value="NZ_JABGBO010000013.1"/>
</dbReference>
<name>A0A7Y4LE45_9BURK</name>
<organism evidence="1 2">
    <name type="scientific">Pelistega europaea</name>
    <dbReference type="NCBI Taxonomy" id="106147"/>
    <lineage>
        <taxon>Bacteria</taxon>
        <taxon>Pseudomonadati</taxon>
        <taxon>Pseudomonadota</taxon>
        <taxon>Betaproteobacteria</taxon>
        <taxon>Burkholderiales</taxon>
        <taxon>Alcaligenaceae</taxon>
        <taxon>Pelistega</taxon>
    </lineage>
</organism>
<proteinExistence type="predicted"/>